<keyword evidence="2" id="KW-1185">Reference proteome</keyword>
<gene>
    <name evidence="1" type="ORF">G3M56_006340</name>
</gene>
<protein>
    <recommendedName>
        <fullName evidence="3">DUF1570 domain-containing protein</fullName>
    </recommendedName>
</protein>
<dbReference type="EMBL" id="CP066776">
    <property type="protein sequence ID" value="QQL46196.1"/>
    <property type="molecule type" value="Genomic_DNA"/>
</dbReference>
<evidence type="ECO:0008006" key="3">
    <source>
        <dbReference type="Google" id="ProtNLM"/>
    </source>
</evidence>
<accession>A0A6B3L9L2</accession>
<name>A0A6B3L9L2_9BACT</name>
<reference evidence="1 2" key="1">
    <citation type="submission" date="2020-12" db="EMBL/GenBank/DDBJ databases">
        <title>Sulforoseuscoccus oceanibium gen. nov., sp. nov., a representative of the phylum Verrucomicrobia with special cytoplasmic membrane, and proposal of Sulforoseuscoccusaceae fam. nov.</title>
        <authorList>
            <person name="Xi F."/>
        </authorList>
    </citation>
    <scope>NUCLEOTIDE SEQUENCE [LARGE SCALE GENOMIC DNA]</scope>
    <source>
        <strain evidence="1 2">T37</strain>
    </source>
</reference>
<sequence length="403" mass="45402">MLRSLLIACGLSAVAVQASEVRTWMDVRGRSLVAEVVSIEGDTVVLRRDRDRQDVRMRLADLSATDRNWLILWQKDQEGGDTTNGVEQSLNGSWPGRMAFPRSVQVETDKSYERAGRTFYCWYSDNFRFVCDEQLDASVVAMMARMFEGTHAVCEALPLGLRPHQLKQQRRTRYPILLFSTKREYLAAGGAAGSSGSYDTGRDTCLVPLESIGVRKAGRRYVMDSGGEHSTLVHEITHQLTGTLLDGNPWFREGLAEYVAVIPQRTSSFDLRGIERSIVEYLTRVPGRGQAGRSMRTVFTLPSMESFLQMDQGAFIGMSLQDEDAAEQVNTHYAGALMWFCYFAHDAERGDGEPLKRYARVVLRGGSSEEANEALLGARDFDYHERMFSMVWKRRGLDVKFAD</sequence>
<proteinExistence type="predicted"/>
<evidence type="ECO:0000313" key="2">
    <source>
        <dbReference type="Proteomes" id="UP000475117"/>
    </source>
</evidence>
<dbReference type="AlphaFoldDB" id="A0A6B3L9L2"/>
<dbReference type="Gene3D" id="2.30.30.700">
    <property type="entry name" value="SLA1 homology domain 1"/>
    <property type="match status" value="1"/>
</dbReference>
<dbReference type="Proteomes" id="UP000475117">
    <property type="component" value="Chromosome"/>
</dbReference>
<organism evidence="1 2">
    <name type="scientific">Sulfuriroseicoccus oceanibius</name>
    <dbReference type="NCBI Taxonomy" id="2707525"/>
    <lineage>
        <taxon>Bacteria</taxon>
        <taxon>Pseudomonadati</taxon>
        <taxon>Verrucomicrobiota</taxon>
        <taxon>Verrucomicrobiia</taxon>
        <taxon>Verrucomicrobiales</taxon>
        <taxon>Verrucomicrobiaceae</taxon>
        <taxon>Sulfuriroseicoccus</taxon>
    </lineage>
</organism>
<dbReference type="KEGG" id="soa:G3M56_006340"/>
<dbReference type="RefSeq" id="WP_164362962.1">
    <property type="nucleotide sequence ID" value="NZ_CP066776.1"/>
</dbReference>
<evidence type="ECO:0000313" key="1">
    <source>
        <dbReference type="EMBL" id="QQL46196.1"/>
    </source>
</evidence>